<evidence type="ECO:0000313" key="3">
    <source>
        <dbReference type="Proteomes" id="UP000620266"/>
    </source>
</evidence>
<reference evidence="2" key="1">
    <citation type="journal article" date="2014" name="Int. J. Syst. Evol. Microbiol.">
        <title>Complete genome sequence of Corynebacterium casei LMG S-19264T (=DSM 44701T), isolated from a smear-ripened cheese.</title>
        <authorList>
            <consortium name="US DOE Joint Genome Institute (JGI-PGF)"/>
            <person name="Walter F."/>
            <person name="Albersmeier A."/>
            <person name="Kalinowski J."/>
            <person name="Ruckert C."/>
        </authorList>
    </citation>
    <scope>NUCLEOTIDE SEQUENCE</scope>
    <source>
        <strain evidence="2">CCM 7086</strain>
    </source>
</reference>
<feature type="transmembrane region" description="Helical" evidence="1">
    <location>
        <begin position="86"/>
        <end position="111"/>
    </location>
</feature>
<feature type="transmembrane region" description="Helical" evidence="1">
    <location>
        <begin position="144"/>
        <end position="167"/>
    </location>
</feature>
<name>A0A8J2XZ67_9BURK</name>
<evidence type="ECO:0000256" key="1">
    <source>
        <dbReference type="SAM" id="Phobius"/>
    </source>
</evidence>
<dbReference type="Proteomes" id="UP000620266">
    <property type="component" value="Unassembled WGS sequence"/>
</dbReference>
<gene>
    <name evidence="2" type="ORF">GCM10007205_14750</name>
</gene>
<feature type="transmembrane region" description="Helical" evidence="1">
    <location>
        <begin position="61"/>
        <end position="80"/>
    </location>
</feature>
<proteinExistence type="predicted"/>
<keyword evidence="1" id="KW-0812">Transmembrane</keyword>
<feature type="transmembrane region" description="Helical" evidence="1">
    <location>
        <begin position="118"/>
        <end position="138"/>
    </location>
</feature>
<keyword evidence="1" id="KW-1133">Transmembrane helix</keyword>
<reference evidence="2" key="2">
    <citation type="submission" date="2020-09" db="EMBL/GenBank/DDBJ databases">
        <authorList>
            <person name="Sun Q."/>
            <person name="Sedlacek I."/>
        </authorList>
    </citation>
    <scope>NUCLEOTIDE SEQUENCE</scope>
    <source>
        <strain evidence="2">CCM 7086</strain>
    </source>
</reference>
<evidence type="ECO:0000313" key="2">
    <source>
        <dbReference type="EMBL" id="GGC06591.1"/>
    </source>
</evidence>
<protein>
    <submittedName>
        <fullName evidence="2">Uncharacterized protein</fullName>
    </submittedName>
</protein>
<dbReference type="AlphaFoldDB" id="A0A8J2XZ67"/>
<comment type="caution">
    <text evidence="2">The sequence shown here is derived from an EMBL/GenBank/DDBJ whole genome shotgun (WGS) entry which is preliminary data.</text>
</comment>
<sequence>MVATSLAFETTDGSILSAIREVLLVAAPAPDRDAFFVAADGAVLRAAAVVFNAAPAAGLPVFLTGAATLAGAGFAVLAALERAAAGALAFVGAGDFTALLAVVFFAGVAAVLAAVRTVFFGVAADAFTAGFAAVLPAAGLALPAAIVLGADFPALFTAFVTVAFIVFRP</sequence>
<keyword evidence="3" id="KW-1185">Reference proteome</keyword>
<organism evidence="2 3">
    <name type="scientific">Oxalicibacterium flavum</name>
    <dbReference type="NCBI Taxonomy" id="179467"/>
    <lineage>
        <taxon>Bacteria</taxon>
        <taxon>Pseudomonadati</taxon>
        <taxon>Pseudomonadota</taxon>
        <taxon>Betaproteobacteria</taxon>
        <taxon>Burkholderiales</taxon>
        <taxon>Oxalobacteraceae</taxon>
        <taxon>Oxalicibacterium</taxon>
    </lineage>
</organism>
<dbReference type="EMBL" id="BMCG01000003">
    <property type="protein sequence ID" value="GGC06591.1"/>
    <property type="molecule type" value="Genomic_DNA"/>
</dbReference>
<accession>A0A8J2XZ67</accession>
<keyword evidence="1" id="KW-0472">Membrane</keyword>